<dbReference type="Gene3D" id="4.10.60.10">
    <property type="entry name" value="Zinc finger, CCHC-type"/>
    <property type="match status" value="1"/>
</dbReference>
<feature type="compositionally biased region" description="Polar residues" evidence="2">
    <location>
        <begin position="317"/>
        <end position="329"/>
    </location>
</feature>
<dbReference type="SUPFAM" id="SSF56672">
    <property type="entry name" value="DNA/RNA polymerases"/>
    <property type="match status" value="1"/>
</dbReference>
<dbReference type="PANTHER" id="PTHR31635">
    <property type="entry name" value="REVERSE TRANSCRIPTASE DOMAIN-CONTAINING PROTEIN-RELATED"/>
    <property type="match status" value="1"/>
</dbReference>
<feature type="region of interest" description="Disordered" evidence="2">
    <location>
        <begin position="152"/>
        <end position="227"/>
    </location>
</feature>
<dbReference type="InterPro" id="IPR043502">
    <property type="entry name" value="DNA/RNA_pol_sf"/>
</dbReference>
<feature type="compositionally biased region" description="Polar residues" evidence="2">
    <location>
        <begin position="282"/>
        <end position="294"/>
    </location>
</feature>
<dbReference type="Pfam" id="PF03372">
    <property type="entry name" value="Exo_endo_phos"/>
    <property type="match status" value="1"/>
</dbReference>
<dbReference type="Pfam" id="PF13966">
    <property type="entry name" value="zf-RVT"/>
    <property type="match status" value="1"/>
</dbReference>
<proteinExistence type="predicted"/>
<sequence>MQRDALLENAPLYWGRVTVEVSPWTTDFNPSQEFAKRIATWVEIPLADAWMEPLGDKFLQALGKPTYKTQTRGTCKYPNIRGCVMVKPDSDLPEKLAVKLPDGAVILQEVKYQGSPNTCFRCKAVGHEARNCPNGSTAQNVGGREKNQKNLTTQLDKGTNSTAIPPAPKVTTLNEEEEEKNQGVTDFITVPQKHKTGKSKLGDGKSSTSKNEEWKRQREQELAANPFHTLAGVFEVEMKETPDEQDGSEAGETELQTGSGNAHVHLVDEVLEVAARDLQSASEANMTRPHTGQESVPAANGIKDSTSTCPGKEVSTVEANNGERASSSEDMLLESQRLTQEVLDMIEQTRNQNTMENELLQPPQLVPPQTAIIPASKAPEVTSEELEEPHREAIVSEGEPQAASLPQTIEPKSISAESEDGSVEGEAPPQLEEPELPPKIRLGTSKWSDVPEDEVEDLIGSKEQTRSKLAGEQHKPLNQDTLRRMMAEEAGTGPITVNNTVAVSAGGDHNGYMAVNSAQLQDWQSWQEHSQDFRNFLIFNAQREVEKLAVSDSQNKAGTWRRLGIDRKSQDNLPPALEGDWGEEASDSKGKECFSLSESPRSLEPGRKPPDPGTARGSRGQTRPAEPSDSTPDRGNQTKKRVTHDPKTYQKQLLFSQELGASWMVRNLESAETPELEEPLPDHAEEGGTSELHSPKELLLELLEDATGQGCMELKRKEVWAWLKDLKADECWIVLGDFNMVERSEDSIGPSPLLKHDEKRVWDLCAGSADLIDARLCASKCSGPHFTRQAWYGNRFDQSRLDRFYLSKRGEWVYHIRAVDHQGARTLSDHVPIKLEVILKEVEPNVRPRRSYFKMEHKTLRKPEVLERAKIVWLEHPSWAKDRRKKWSLALGRIRKLLMEVRDEDMRREEEGGNLEEKVEIVRRRLQHDHSEEARKQFEEIITEQRKREHEEAERCRRSCKITWLKEGEAPSKYFFARMKAKHTHEEMTALEDSTGRVIEGREDILETVHNFYEELYTAETESDEMLADRRRVVGRIDRRLTAEQNQILEAVPSDGLITTIVMEMPKEKSLGIDGVMVEILRIGWEFMKEDCFAMVQCFWEKKRLVGKDSKGVIKLIPKNERKHLLQNWRPITLLTMTYKIIAKIIAVRLKEMLPGLIDTQQTGFVAGRNIIDNILSLRLGQEWAQISEQDVIFVKLDFMKAYDRIAHGFLWDTLSTMGMGEDSLDRIRGLVIGGTSKVHVNGCFTEDFAIGRGVRQGCPLAPLLFAMSTQPLMRALREEERVGNLKGLNIGGDHTLLHQLFADDTGICITAEERQFEKLKTVIKEFENASGARLNLQKSIVMQLRPQQHPDWMGQTGCEIAGPGSSFKYLGVATSSPVNEKAITDEIVKKLMQKLKHWSNRLLSRPAKTILLKHVLAATPLYQLMSVGLCKDGLEELERLCRNFLWGWNEEGNPKHALIAWERIAQEKSNGGLGWTSFRNMSDALNARLVGRILEGGDTEWIYLARSFILRTLRRGSYQRECSQWTLQEGLVLLPLTRVEGSPTLTRILGSWYRVRKRLRWNQGIGELNGNMPLLQVKTLQQLAHGAGVGRLPVGRELGLLRRMGIRNLGEAMSISNSGGWRQHLRVLGIFPEEEAMEGLEKLEEWCKEQRMVRKNLLNLAGWEWETASGDFSWQKATKEWRKLLAKEVDFSQVLHERWSNQSTVLTWQERWQLLWAAPIPYRRKVWLWRILQRRFFTNKRAADMGVHEGNCKRCVLSMETVEHIL</sequence>
<feature type="compositionally biased region" description="Polar residues" evidence="2">
    <location>
        <begin position="152"/>
        <end position="163"/>
    </location>
</feature>
<feature type="region of interest" description="Disordered" evidence="2">
    <location>
        <begin position="561"/>
        <end position="650"/>
    </location>
</feature>
<dbReference type="InterPro" id="IPR000477">
    <property type="entry name" value="RT_dom"/>
</dbReference>
<keyword evidence="1" id="KW-0862">Zinc</keyword>
<dbReference type="InterPro" id="IPR001878">
    <property type="entry name" value="Znf_CCHC"/>
</dbReference>
<evidence type="ECO:0008006" key="7">
    <source>
        <dbReference type="Google" id="ProtNLM"/>
    </source>
</evidence>
<keyword evidence="6" id="KW-1185">Reference proteome</keyword>
<feature type="region of interest" description="Disordered" evidence="2">
    <location>
        <begin position="671"/>
        <end position="690"/>
    </location>
</feature>
<dbReference type="PROSITE" id="PS50878">
    <property type="entry name" value="RT_POL"/>
    <property type="match status" value="1"/>
</dbReference>
<dbReference type="Pfam" id="PF00078">
    <property type="entry name" value="RVT_1"/>
    <property type="match status" value="1"/>
</dbReference>
<dbReference type="Proteomes" id="UP001633002">
    <property type="component" value="Unassembled WGS sequence"/>
</dbReference>
<organism evidence="5 6">
    <name type="scientific">Riccia sorocarpa</name>
    <dbReference type="NCBI Taxonomy" id="122646"/>
    <lineage>
        <taxon>Eukaryota</taxon>
        <taxon>Viridiplantae</taxon>
        <taxon>Streptophyta</taxon>
        <taxon>Embryophyta</taxon>
        <taxon>Marchantiophyta</taxon>
        <taxon>Marchantiopsida</taxon>
        <taxon>Marchantiidae</taxon>
        <taxon>Marchantiales</taxon>
        <taxon>Ricciaceae</taxon>
        <taxon>Riccia</taxon>
    </lineage>
</organism>
<dbReference type="InterPro" id="IPR036691">
    <property type="entry name" value="Endo/exonu/phosph_ase_sf"/>
</dbReference>
<accession>A0ABD3H6I3</accession>
<dbReference type="SUPFAM" id="SSF57756">
    <property type="entry name" value="Retrovirus zinc finger-like domains"/>
    <property type="match status" value="1"/>
</dbReference>
<dbReference type="SUPFAM" id="SSF56219">
    <property type="entry name" value="DNase I-like"/>
    <property type="match status" value="1"/>
</dbReference>
<evidence type="ECO:0000259" key="3">
    <source>
        <dbReference type="PROSITE" id="PS50158"/>
    </source>
</evidence>
<comment type="caution">
    <text evidence="5">The sequence shown here is derived from an EMBL/GenBank/DDBJ whole genome shotgun (WGS) entry which is preliminary data.</text>
</comment>
<protein>
    <recommendedName>
        <fullName evidence="7">Reverse transcriptase domain-containing protein</fullName>
    </recommendedName>
</protein>
<feature type="domain" description="CCHC-type" evidence="3">
    <location>
        <begin position="119"/>
        <end position="134"/>
    </location>
</feature>
<feature type="region of interest" description="Disordered" evidence="2">
    <location>
        <begin position="282"/>
        <end position="330"/>
    </location>
</feature>
<dbReference type="InterPro" id="IPR026960">
    <property type="entry name" value="RVT-Znf"/>
</dbReference>
<evidence type="ECO:0000256" key="1">
    <source>
        <dbReference type="PROSITE-ProRule" id="PRU00047"/>
    </source>
</evidence>
<evidence type="ECO:0000259" key="4">
    <source>
        <dbReference type="PROSITE" id="PS50878"/>
    </source>
</evidence>
<dbReference type="EMBL" id="JBJQOH010000004">
    <property type="protein sequence ID" value="KAL3687120.1"/>
    <property type="molecule type" value="Genomic_DNA"/>
</dbReference>
<keyword evidence="1" id="KW-0863">Zinc-finger</keyword>
<keyword evidence="1" id="KW-0479">Metal-binding</keyword>
<evidence type="ECO:0000313" key="5">
    <source>
        <dbReference type="EMBL" id="KAL3687120.1"/>
    </source>
</evidence>
<dbReference type="CDD" id="cd01650">
    <property type="entry name" value="RT_nLTR_like"/>
    <property type="match status" value="1"/>
</dbReference>
<name>A0ABD3H6I3_9MARC</name>
<feature type="domain" description="Reverse transcriptase" evidence="4">
    <location>
        <begin position="1098"/>
        <end position="1358"/>
    </location>
</feature>
<dbReference type="InterPro" id="IPR036875">
    <property type="entry name" value="Znf_CCHC_sf"/>
</dbReference>
<dbReference type="GO" id="GO:0008270">
    <property type="term" value="F:zinc ion binding"/>
    <property type="evidence" value="ECO:0007669"/>
    <property type="project" value="UniProtKB-KW"/>
</dbReference>
<dbReference type="PANTHER" id="PTHR31635:SF196">
    <property type="entry name" value="REVERSE TRANSCRIPTASE DOMAIN-CONTAINING PROTEIN-RELATED"/>
    <property type="match status" value="1"/>
</dbReference>
<gene>
    <name evidence="5" type="ORF">R1sor_013429</name>
</gene>
<dbReference type="InterPro" id="IPR005135">
    <property type="entry name" value="Endo/exonuclease/phosphatase"/>
</dbReference>
<dbReference type="SMART" id="SM00343">
    <property type="entry name" value="ZnF_C2HC"/>
    <property type="match status" value="1"/>
</dbReference>
<reference evidence="5 6" key="1">
    <citation type="submission" date="2024-09" db="EMBL/GenBank/DDBJ databases">
        <title>Chromosome-scale assembly of Riccia sorocarpa.</title>
        <authorList>
            <person name="Paukszto L."/>
        </authorList>
    </citation>
    <scope>NUCLEOTIDE SEQUENCE [LARGE SCALE GENOMIC DNA]</scope>
    <source>
        <strain evidence="5">LP-2024</strain>
        <tissue evidence="5">Aerial parts of the thallus</tissue>
    </source>
</reference>
<feature type="region of interest" description="Disordered" evidence="2">
    <location>
        <begin position="377"/>
        <end position="451"/>
    </location>
</feature>
<dbReference type="Gene3D" id="3.60.10.10">
    <property type="entry name" value="Endonuclease/exonuclease/phosphatase"/>
    <property type="match status" value="1"/>
</dbReference>
<feature type="compositionally biased region" description="Basic and acidic residues" evidence="2">
    <location>
        <begin position="210"/>
        <end position="221"/>
    </location>
</feature>
<evidence type="ECO:0000256" key="2">
    <source>
        <dbReference type="SAM" id="MobiDB-lite"/>
    </source>
</evidence>
<dbReference type="PROSITE" id="PS50158">
    <property type="entry name" value="ZF_CCHC"/>
    <property type="match status" value="1"/>
</dbReference>
<evidence type="ECO:0000313" key="6">
    <source>
        <dbReference type="Proteomes" id="UP001633002"/>
    </source>
</evidence>